<dbReference type="OrthoDB" id="6617543at2759"/>
<dbReference type="GeneID" id="107882524"/>
<dbReference type="RefSeq" id="XP_016656442.1">
    <property type="nucleotide sequence ID" value="XM_016800953.1"/>
</dbReference>
<sequence length="128" mass="14286">MSNAKPKSQNSLQMFIDKSRVDPLGDKVKDAESLLSSYVAAHDMPFAGMDHLTPVLARCFPDSKIAQALSLKRTKTKCVIKNVIGVHEKENLTKKLQCTKFSILMDESTDISSVKTACIMVRFYDEES</sequence>
<dbReference type="PANTHER" id="PTHR37162:SF1">
    <property type="entry name" value="BED-TYPE DOMAIN-CONTAINING PROTEIN"/>
    <property type="match status" value="1"/>
</dbReference>
<dbReference type="EnsemblMetazoa" id="XM_016800953.1">
    <property type="protein sequence ID" value="XP_016656442.1"/>
    <property type="gene ID" value="LOC107882524"/>
</dbReference>
<dbReference type="KEGG" id="api:107882524"/>
<protein>
    <submittedName>
        <fullName evidence="1">Uncharacterized protein</fullName>
    </submittedName>
</protein>
<name>A0A8R2H5I3_ACYPI</name>
<reference evidence="1" key="2">
    <citation type="submission" date="2022-06" db="UniProtKB">
        <authorList>
            <consortium name="EnsemblMetazoa"/>
        </authorList>
    </citation>
    <scope>IDENTIFICATION</scope>
</reference>
<keyword evidence="2" id="KW-1185">Reference proteome</keyword>
<dbReference type="Proteomes" id="UP000007819">
    <property type="component" value="Chromosome X"/>
</dbReference>
<accession>A0A8R2H5I3</accession>
<dbReference type="AlphaFoldDB" id="A0A8R2H5I3"/>
<reference evidence="2" key="1">
    <citation type="submission" date="2010-06" db="EMBL/GenBank/DDBJ databases">
        <authorList>
            <person name="Jiang H."/>
            <person name="Abraham K."/>
            <person name="Ali S."/>
            <person name="Alsbrooks S.L."/>
            <person name="Anim B.N."/>
            <person name="Anosike U.S."/>
            <person name="Attaway T."/>
            <person name="Bandaranaike D.P."/>
            <person name="Battles P.K."/>
            <person name="Bell S.N."/>
            <person name="Bell A.V."/>
            <person name="Beltran B."/>
            <person name="Bickham C."/>
            <person name="Bustamante Y."/>
            <person name="Caleb T."/>
            <person name="Canada A."/>
            <person name="Cardenas V."/>
            <person name="Carter K."/>
            <person name="Chacko J."/>
            <person name="Chandrabose M.N."/>
            <person name="Chavez D."/>
            <person name="Chavez A."/>
            <person name="Chen L."/>
            <person name="Chu H.-S."/>
            <person name="Claassen K.J."/>
            <person name="Cockrell R."/>
            <person name="Collins M."/>
            <person name="Cooper J.A."/>
            <person name="Cree A."/>
            <person name="Curry S.M."/>
            <person name="Da Y."/>
            <person name="Dao M.D."/>
            <person name="Das B."/>
            <person name="Davila M.-L."/>
            <person name="Davy-Carroll L."/>
            <person name="Denson S."/>
            <person name="Dinh H."/>
            <person name="Ebong V.E."/>
            <person name="Edwards J.R."/>
            <person name="Egan A."/>
            <person name="El-Daye J."/>
            <person name="Escobedo L."/>
            <person name="Fernandez S."/>
            <person name="Fernando P.R."/>
            <person name="Flagg N."/>
            <person name="Forbes L.D."/>
            <person name="Fowler R.G."/>
            <person name="Fu Q."/>
            <person name="Gabisi R.A."/>
            <person name="Ganer J."/>
            <person name="Garbino Pronczuk A."/>
            <person name="Garcia R.M."/>
            <person name="Garner T."/>
            <person name="Garrett T.E."/>
            <person name="Gonzalez D.A."/>
            <person name="Hamid H."/>
            <person name="Hawkins E.S."/>
            <person name="Hirani K."/>
            <person name="Hogues M.E."/>
            <person name="Hollins B."/>
            <person name="Hsiao C.-H."/>
            <person name="Jabil R."/>
            <person name="James M.L."/>
            <person name="Jhangiani S.N."/>
            <person name="Johnson B."/>
            <person name="Johnson Q."/>
            <person name="Joshi V."/>
            <person name="Kalu J.B."/>
            <person name="Kam C."/>
            <person name="Kashfia A."/>
            <person name="Keebler J."/>
            <person name="Kisamo H."/>
            <person name="Kovar C.L."/>
            <person name="Lago L.A."/>
            <person name="Lai C.-Y."/>
            <person name="Laidlaw J."/>
            <person name="Lara F."/>
            <person name="Le T.-K."/>
            <person name="Lee S.L."/>
            <person name="Legall F.H."/>
            <person name="Lemon S.J."/>
            <person name="Lewis L.R."/>
            <person name="Li B."/>
            <person name="Liu Y."/>
            <person name="Liu Y.-S."/>
            <person name="Lopez J."/>
            <person name="Lozado R.J."/>
            <person name="Lu J."/>
            <person name="Madu R.C."/>
            <person name="Maheshwari M."/>
            <person name="Maheshwari R."/>
            <person name="Malloy K."/>
            <person name="Martinez E."/>
            <person name="Mathew T."/>
            <person name="Mercado I.C."/>
            <person name="Mercado C."/>
            <person name="Meyer B."/>
            <person name="Montgomery K."/>
            <person name="Morgan M.B."/>
            <person name="Munidasa M."/>
            <person name="Nazareth L.V."/>
            <person name="Nelson J."/>
            <person name="Ng B.M."/>
            <person name="Nguyen N.B."/>
            <person name="Nguyen P.Q."/>
            <person name="Nguyen T."/>
            <person name="Obregon M."/>
            <person name="Okwuonu G.O."/>
            <person name="Onwere C.G."/>
            <person name="Orozco G."/>
            <person name="Parra A."/>
            <person name="Patel S."/>
            <person name="Patil S."/>
            <person name="Perez A."/>
            <person name="Perez Y."/>
            <person name="Pham C."/>
            <person name="Primus E.L."/>
            <person name="Pu L.-L."/>
            <person name="Puazo M."/>
            <person name="Qin X."/>
            <person name="Quiroz J.B."/>
            <person name="Reese J."/>
            <person name="Richards S."/>
            <person name="Rives C.M."/>
            <person name="Robberts R."/>
            <person name="Ruiz S.J."/>
            <person name="Ruiz M.J."/>
            <person name="Santibanez J."/>
            <person name="Schneider B.W."/>
            <person name="Sisson I."/>
            <person name="Smith M."/>
            <person name="Sodergren E."/>
            <person name="Song X.-Z."/>
            <person name="Song B.B."/>
            <person name="Summersgill H."/>
            <person name="Thelus R."/>
            <person name="Thornton R.D."/>
            <person name="Trejos Z.Y."/>
            <person name="Usmani K."/>
            <person name="Vattathil S."/>
            <person name="Villasana D."/>
            <person name="Walker D.L."/>
            <person name="Wang S."/>
            <person name="Wang K."/>
            <person name="White C.S."/>
            <person name="Williams A.C."/>
            <person name="Williamson J."/>
            <person name="Wilson K."/>
            <person name="Woghiren I.O."/>
            <person name="Woodworth J.R."/>
            <person name="Worley K.C."/>
            <person name="Wright R.A."/>
            <person name="Wu W."/>
            <person name="Young L."/>
            <person name="Zhang L."/>
            <person name="Zhang J."/>
            <person name="Zhu Y."/>
            <person name="Muzny D.M."/>
            <person name="Weinstock G."/>
            <person name="Gibbs R.A."/>
        </authorList>
    </citation>
    <scope>NUCLEOTIDE SEQUENCE [LARGE SCALE GENOMIC DNA]</scope>
    <source>
        <strain evidence="2">LSR1</strain>
    </source>
</reference>
<dbReference type="OMA" id="DHNIAYC"/>
<evidence type="ECO:0000313" key="1">
    <source>
        <dbReference type="EnsemblMetazoa" id="XP_016656442.1"/>
    </source>
</evidence>
<proteinExistence type="predicted"/>
<organism evidence="1 2">
    <name type="scientific">Acyrthosiphon pisum</name>
    <name type="common">Pea aphid</name>
    <dbReference type="NCBI Taxonomy" id="7029"/>
    <lineage>
        <taxon>Eukaryota</taxon>
        <taxon>Metazoa</taxon>
        <taxon>Ecdysozoa</taxon>
        <taxon>Arthropoda</taxon>
        <taxon>Hexapoda</taxon>
        <taxon>Insecta</taxon>
        <taxon>Pterygota</taxon>
        <taxon>Neoptera</taxon>
        <taxon>Paraneoptera</taxon>
        <taxon>Hemiptera</taxon>
        <taxon>Sternorrhyncha</taxon>
        <taxon>Aphidomorpha</taxon>
        <taxon>Aphidoidea</taxon>
        <taxon>Aphididae</taxon>
        <taxon>Macrosiphini</taxon>
        <taxon>Acyrthosiphon</taxon>
    </lineage>
</organism>
<dbReference type="PANTHER" id="PTHR37162">
    <property type="entry name" value="HAT FAMILY DIMERISATION DOMAINCONTAINING PROTEIN-RELATED"/>
    <property type="match status" value="1"/>
</dbReference>
<evidence type="ECO:0000313" key="2">
    <source>
        <dbReference type="Proteomes" id="UP000007819"/>
    </source>
</evidence>